<keyword evidence="2" id="KW-1185">Reference proteome</keyword>
<protein>
    <submittedName>
        <fullName evidence="1">Uncharacterized protein</fullName>
    </submittedName>
</protein>
<dbReference type="EMBL" id="OZ018776">
    <property type="protein sequence ID" value="CAK9121560.1"/>
    <property type="molecule type" value="Genomic_DNA"/>
</dbReference>
<evidence type="ECO:0000313" key="1">
    <source>
        <dbReference type="EMBL" id="CAK9121560.1"/>
    </source>
</evidence>
<dbReference type="Proteomes" id="UP001642485">
    <property type="component" value="Chromosome"/>
</dbReference>
<name>A0ABM9NDA1_RICHE</name>
<reference evidence="1 2" key="1">
    <citation type="submission" date="2024-02" db="EMBL/GenBank/DDBJ databases">
        <authorList>
            <person name="Nijsse B."/>
            <person name="Sprong H."/>
        </authorList>
    </citation>
    <scope>NUCLEOTIDE SEQUENCE [LARGE SCALE GENOMIC DNA]</scope>
    <source>
        <strain evidence="1">OB144</strain>
    </source>
</reference>
<gene>
    <name evidence="1" type="ORF">OB144RH_07220</name>
</gene>
<sequence length="40" mass="4930">MQDLENWQGEFEICIYAKKLLDKVIYLNSIVKVPPWVYWR</sequence>
<organism evidence="1 2">
    <name type="scientific">Rickettsia helvetica</name>
    <dbReference type="NCBI Taxonomy" id="35789"/>
    <lineage>
        <taxon>Bacteria</taxon>
        <taxon>Pseudomonadati</taxon>
        <taxon>Pseudomonadota</taxon>
        <taxon>Alphaproteobacteria</taxon>
        <taxon>Rickettsiales</taxon>
        <taxon>Rickettsiaceae</taxon>
        <taxon>Rickettsieae</taxon>
        <taxon>Rickettsia</taxon>
        <taxon>spotted fever group</taxon>
    </lineage>
</organism>
<accession>A0ABM9NDA1</accession>
<evidence type="ECO:0000313" key="2">
    <source>
        <dbReference type="Proteomes" id="UP001642485"/>
    </source>
</evidence>
<proteinExistence type="predicted"/>